<dbReference type="GO" id="GO:0003676">
    <property type="term" value="F:nucleic acid binding"/>
    <property type="evidence" value="ECO:0007669"/>
    <property type="project" value="InterPro"/>
</dbReference>
<dbReference type="InterPro" id="IPR006195">
    <property type="entry name" value="aa-tRNA-synth_II"/>
</dbReference>
<comment type="catalytic activity">
    <reaction evidence="11">
        <text>tRNA(Asn) + L-asparagine + ATP = L-asparaginyl-tRNA(Asn) + AMP + diphosphate + H(+)</text>
        <dbReference type="Rhea" id="RHEA:11180"/>
        <dbReference type="Rhea" id="RHEA-COMP:9659"/>
        <dbReference type="Rhea" id="RHEA-COMP:9674"/>
        <dbReference type="ChEBI" id="CHEBI:15378"/>
        <dbReference type="ChEBI" id="CHEBI:30616"/>
        <dbReference type="ChEBI" id="CHEBI:33019"/>
        <dbReference type="ChEBI" id="CHEBI:58048"/>
        <dbReference type="ChEBI" id="CHEBI:78442"/>
        <dbReference type="ChEBI" id="CHEBI:78515"/>
        <dbReference type="ChEBI" id="CHEBI:456215"/>
        <dbReference type="EC" id="6.1.1.22"/>
    </reaction>
</comment>
<dbReference type="AlphaFoldDB" id="A0A1B9H1E0"/>
<dbReference type="SUPFAM" id="SSF55681">
    <property type="entry name" value="Class II aaRS and biotin synthetases"/>
    <property type="match status" value="1"/>
</dbReference>
<sequence length="606" mass="67692">MAESTQPSVVQQAQDAASKLAATVADTLNFSDSKPADADKSGLPLLYIDEKAGSDSTGTGAELVPFATPLAAYQSLKPSPESDANPSALATFMVRKQDSVERNEWVELSASAKKKLVKTIGGWRKQEAKQAAEGERLAKEKAAQEEKERKRREEAQSIVLVDDPTKEAKRTKIFAVPELVGSRVRVQGWVHRFRPQKTNYFLIVRDGTAMLQCILTGDCIKTLDALDLVTESTVEVVGTIEKVKEGQTAPGGVELIVDYWKIIGRAPGGADAFDGRLQPDTDASIRADLRHLELRGEIATSVMRVRALLLRAFRERFHARRVTEVTPPCMVQTSVEGGSTLFEFDYYGAKAYLTQSSQLYLETALPSLGDVYCIQESFRAEKSLTRRHLSEYTHLEAELVFIEFKDLLDHIEGMICEVVDILLADPVSAEIIKTLNPDFVPPQRPFMRLDYRDAIKYLNEHGILKEDGSDHVIGDDIAEAAERKMTDQIGRPIMLIHFPKALKSFYMKALESAPDFTESVDVLVPGVGEVVGGSMRIADLEELMAGYRREGIPHEPYYWFTDQRKYGTTEHGGYGLGVERFLAWMLKRYTVRECSLYPRWMGRATP</sequence>
<dbReference type="Proteomes" id="UP000092666">
    <property type="component" value="Unassembled WGS sequence"/>
</dbReference>
<dbReference type="PANTHER" id="PTHR22594">
    <property type="entry name" value="ASPARTYL/LYSYL-TRNA SYNTHETASE"/>
    <property type="match status" value="1"/>
</dbReference>
<reference evidence="15" key="2">
    <citation type="submission" date="2013-12" db="EMBL/GenBank/DDBJ databases">
        <title>Evolution of pathogenesis and genome organization in the Tremellales.</title>
        <authorList>
            <person name="Cuomo C."/>
            <person name="Litvintseva A."/>
            <person name="Heitman J."/>
            <person name="Chen Y."/>
            <person name="Sun S."/>
            <person name="Springer D."/>
            <person name="Dromer F."/>
            <person name="Young S."/>
            <person name="Zeng Q."/>
            <person name="Chapman S."/>
            <person name="Gujja S."/>
            <person name="Saif S."/>
            <person name="Birren B."/>
        </authorList>
    </citation>
    <scope>NUCLEOTIDE SEQUENCE [LARGE SCALE GENOMIC DNA]</scope>
    <source>
        <strain evidence="15">BCC8398</strain>
    </source>
</reference>
<evidence type="ECO:0000256" key="7">
    <source>
        <dbReference type="ARBA" id="ARBA00022840"/>
    </source>
</evidence>
<evidence type="ECO:0000256" key="5">
    <source>
        <dbReference type="ARBA" id="ARBA00022598"/>
    </source>
</evidence>
<dbReference type="STRING" id="1296120.A0A1B9H1E0"/>
<dbReference type="InterPro" id="IPR004365">
    <property type="entry name" value="NA-bd_OB_tRNA"/>
</dbReference>
<dbReference type="EC" id="6.1.1.22" evidence="3"/>
<evidence type="ECO:0000256" key="3">
    <source>
        <dbReference type="ARBA" id="ARBA00012816"/>
    </source>
</evidence>
<evidence type="ECO:0000256" key="1">
    <source>
        <dbReference type="ARBA" id="ARBA00004496"/>
    </source>
</evidence>
<keyword evidence="15" id="KW-1185">Reference proteome</keyword>
<evidence type="ECO:0000313" key="14">
    <source>
        <dbReference type="EMBL" id="OCF37091.1"/>
    </source>
</evidence>
<dbReference type="InterPro" id="IPR012340">
    <property type="entry name" value="NA-bd_OB-fold"/>
</dbReference>
<dbReference type="GO" id="GO:0006421">
    <property type="term" value="P:asparaginyl-tRNA aminoacylation"/>
    <property type="evidence" value="ECO:0007669"/>
    <property type="project" value="InterPro"/>
</dbReference>
<dbReference type="CDD" id="cd04323">
    <property type="entry name" value="AsnRS_cyto_like_N"/>
    <property type="match status" value="1"/>
</dbReference>
<dbReference type="Pfam" id="PF00152">
    <property type="entry name" value="tRNA-synt_2"/>
    <property type="match status" value="1"/>
</dbReference>
<evidence type="ECO:0000259" key="13">
    <source>
        <dbReference type="PROSITE" id="PS50862"/>
    </source>
</evidence>
<evidence type="ECO:0000256" key="11">
    <source>
        <dbReference type="ARBA" id="ARBA00047844"/>
    </source>
</evidence>
<accession>A0A1B9H1E0</accession>
<dbReference type="PROSITE" id="PS50862">
    <property type="entry name" value="AA_TRNA_LIGASE_II"/>
    <property type="match status" value="1"/>
</dbReference>
<dbReference type="GO" id="GO:0004816">
    <property type="term" value="F:asparagine-tRNA ligase activity"/>
    <property type="evidence" value="ECO:0007669"/>
    <property type="project" value="UniProtKB-EC"/>
</dbReference>
<organism evidence="14 15">
    <name type="scientific">Kwoniella heveanensis BCC8398</name>
    <dbReference type="NCBI Taxonomy" id="1296120"/>
    <lineage>
        <taxon>Eukaryota</taxon>
        <taxon>Fungi</taxon>
        <taxon>Dikarya</taxon>
        <taxon>Basidiomycota</taxon>
        <taxon>Agaricomycotina</taxon>
        <taxon>Tremellomycetes</taxon>
        <taxon>Tremellales</taxon>
        <taxon>Cryptococcaceae</taxon>
        <taxon>Kwoniella</taxon>
    </lineage>
</organism>
<dbReference type="PRINTS" id="PR01042">
    <property type="entry name" value="TRNASYNTHASP"/>
</dbReference>
<proteinExistence type="inferred from homology"/>
<comment type="subcellular location">
    <subcellularLocation>
        <location evidence="1">Cytoplasm</location>
    </subcellularLocation>
</comment>
<dbReference type="NCBIfam" id="TIGR00457">
    <property type="entry name" value="asnS"/>
    <property type="match status" value="1"/>
</dbReference>
<comment type="similarity">
    <text evidence="2">Belongs to the class-II aminoacyl-tRNA synthetase family.</text>
</comment>
<evidence type="ECO:0000313" key="15">
    <source>
        <dbReference type="Proteomes" id="UP000092666"/>
    </source>
</evidence>
<evidence type="ECO:0000256" key="2">
    <source>
        <dbReference type="ARBA" id="ARBA00008226"/>
    </source>
</evidence>
<feature type="region of interest" description="Disordered" evidence="12">
    <location>
        <begin position="128"/>
        <end position="154"/>
    </location>
</feature>
<dbReference type="InterPro" id="IPR002312">
    <property type="entry name" value="Asp/Asn-tRNA-synth_IIb"/>
</dbReference>
<dbReference type="Pfam" id="PF20917">
    <property type="entry name" value="AsnRS_N"/>
    <property type="match status" value="1"/>
</dbReference>
<keyword evidence="6" id="KW-0547">Nucleotide-binding</keyword>
<dbReference type="GO" id="GO:0005524">
    <property type="term" value="F:ATP binding"/>
    <property type="evidence" value="ECO:0007669"/>
    <property type="project" value="UniProtKB-KW"/>
</dbReference>
<feature type="domain" description="Aminoacyl-transfer RNA synthetases class-II family profile" evidence="13">
    <location>
        <begin position="303"/>
        <end position="598"/>
    </location>
</feature>
<protein>
    <recommendedName>
        <fullName evidence="3">asparagine--tRNA ligase</fullName>
        <ecNumber evidence="3">6.1.1.22</ecNumber>
    </recommendedName>
    <alternativeName>
        <fullName evidence="10">Asparaginyl-tRNA synthetase</fullName>
    </alternativeName>
</protein>
<dbReference type="Gene3D" id="3.30.1910.20">
    <property type="entry name" value="asparaginyl-tRNA synthetase, N-terminal domain"/>
    <property type="match status" value="1"/>
</dbReference>
<dbReference type="InterPro" id="IPR004364">
    <property type="entry name" value="Aa-tRNA-synt_II"/>
</dbReference>
<evidence type="ECO:0000256" key="12">
    <source>
        <dbReference type="SAM" id="MobiDB-lite"/>
    </source>
</evidence>
<evidence type="ECO:0000256" key="9">
    <source>
        <dbReference type="ARBA" id="ARBA00023146"/>
    </source>
</evidence>
<dbReference type="Gene3D" id="3.30.930.10">
    <property type="entry name" value="Bira Bifunctional Protein, Domain 2"/>
    <property type="match status" value="1"/>
</dbReference>
<dbReference type="InterPro" id="IPR004522">
    <property type="entry name" value="Asn-tRNA-ligase"/>
</dbReference>
<keyword evidence="7" id="KW-0067">ATP-binding</keyword>
<keyword evidence="4" id="KW-0963">Cytoplasm</keyword>
<dbReference type="GO" id="GO:0005737">
    <property type="term" value="C:cytoplasm"/>
    <property type="evidence" value="ECO:0007669"/>
    <property type="project" value="UniProtKB-SubCell"/>
</dbReference>
<gene>
    <name evidence="14" type="ORF">I316_00996</name>
</gene>
<dbReference type="PANTHER" id="PTHR22594:SF16">
    <property type="entry name" value="ASPARAGINE--TRNA LIGASE, CYTOPLASMIC"/>
    <property type="match status" value="1"/>
</dbReference>
<name>A0A1B9H1E0_9TREE</name>
<evidence type="ECO:0000256" key="4">
    <source>
        <dbReference type="ARBA" id="ARBA00022490"/>
    </source>
</evidence>
<dbReference type="Pfam" id="PF01336">
    <property type="entry name" value="tRNA_anti-codon"/>
    <property type="match status" value="1"/>
</dbReference>
<reference evidence="14 15" key="1">
    <citation type="submission" date="2013-07" db="EMBL/GenBank/DDBJ databases">
        <title>The Genome Sequence of Cryptococcus heveanensis BCC8398.</title>
        <authorList>
            <consortium name="The Broad Institute Genome Sequencing Platform"/>
            <person name="Cuomo C."/>
            <person name="Litvintseva A."/>
            <person name="Chen Y."/>
            <person name="Heitman J."/>
            <person name="Sun S."/>
            <person name="Springer D."/>
            <person name="Dromer F."/>
            <person name="Young S.K."/>
            <person name="Zeng Q."/>
            <person name="Gargeya S."/>
            <person name="Fitzgerald M."/>
            <person name="Abouelleil A."/>
            <person name="Alvarado L."/>
            <person name="Berlin A.M."/>
            <person name="Chapman S.B."/>
            <person name="Dewar J."/>
            <person name="Goldberg J."/>
            <person name="Griggs A."/>
            <person name="Gujja S."/>
            <person name="Hansen M."/>
            <person name="Howarth C."/>
            <person name="Imamovic A."/>
            <person name="Larimer J."/>
            <person name="McCowan C."/>
            <person name="Murphy C."/>
            <person name="Pearson M."/>
            <person name="Priest M."/>
            <person name="Roberts A."/>
            <person name="Saif S."/>
            <person name="Shea T."/>
            <person name="Sykes S."/>
            <person name="Wortman J."/>
            <person name="Nusbaum C."/>
            <person name="Birren B."/>
        </authorList>
    </citation>
    <scope>NUCLEOTIDE SEQUENCE [LARGE SCALE GENOMIC DNA]</scope>
    <source>
        <strain evidence="14 15">BCC8398</strain>
    </source>
</reference>
<dbReference type="EMBL" id="KI669493">
    <property type="protein sequence ID" value="OCF37091.1"/>
    <property type="molecule type" value="Genomic_DNA"/>
</dbReference>
<evidence type="ECO:0000256" key="10">
    <source>
        <dbReference type="ARBA" id="ARBA00029886"/>
    </source>
</evidence>
<evidence type="ECO:0000256" key="8">
    <source>
        <dbReference type="ARBA" id="ARBA00022917"/>
    </source>
</evidence>
<dbReference type="SUPFAM" id="SSF50249">
    <property type="entry name" value="Nucleic acid-binding proteins"/>
    <property type="match status" value="1"/>
</dbReference>
<dbReference type="InterPro" id="IPR045864">
    <property type="entry name" value="aa-tRNA-synth_II/BPL/LPL"/>
</dbReference>
<dbReference type="InterPro" id="IPR048952">
    <property type="entry name" value="AsnRS_N"/>
</dbReference>
<dbReference type="OrthoDB" id="1931232at2759"/>
<evidence type="ECO:0000256" key="6">
    <source>
        <dbReference type="ARBA" id="ARBA00022741"/>
    </source>
</evidence>
<keyword evidence="9" id="KW-0030">Aminoacyl-tRNA synthetase</keyword>
<keyword evidence="5 14" id="KW-0436">Ligase</keyword>
<keyword evidence="8" id="KW-0648">Protein biosynthesis</keyword>
<dbReference type="Gene3D" id="2.40.50.140">
    <property type="entry name" value="Nucleic acid-binding proteins"/>
    <property type="match status" value="1"/>
</dbReference>